<dbReference type="STRING" id="230819.A0A5C3KGM5"/>
<accession>A0A5C3KGM5</accession>
<evidence type="ECO:0000256" key="1">
    <source>
        <dbReference type="SAM" id="MobiDB-lite"/>
    </source>
</evidence>
<name>A0A5C3KGM5_COPMA</name>
<organism evidence="2 3">
    <name type="scientific">Coprinopsis marcescibilis</name>
    <name type="common">Agaric fungus</name>
    <name type="synonym">Psathyrella marcescibilis</name>
    <dbReference type="NCBI Taxonomy" id="230819"/>
    <lineage>
        <taxon>Eukaryota</taxon>
        <taxon>Fungi</taxon>
        <taxon>Dikarya</taxon>
        <taxon>Basidiomycota</taxon>
        <taxon>Agaricomycotina</taxon>
        <taxon>Agaricomycetes</taxon>
        <taxon>Agaricomycetidae</taxon>
        <taxon>Agaricales</taxon>
        <taxon>Agaricineae</taxon>
        <taxon>Psathyrellaceae</taxon>
        <taxon>Coprinopsis</taxon>
    </lineage>
</organism>
<gene>
    <name evidence="2" type="ORF">FA15DRAFT_709294</name>
</gene>
<proteinExistence type="predicted"/>
<sequence>MPAGLSSSLPSNLSNDADPLTVLHTNATLQARCVASCLNHLPYTSKELEDFVGERKINREMLLMAKLLAIQAKVTLVIAPPGIYELRKPLLDNITSYVLAVLLSPKLSTYKGAIPGKSVMSVLKWLNVNVPANLDTDHHVYNAIKTAVSSELTQCRSKIKKAIAASRKSDQAIWSLANSLTDNTQCLVTVALCACLALLRKIHTEPTNEGNKFWDHINKRLELMRTMSKGDSDTFQWIFDKDHKAYGDAANTPTPVYIPNTVQTAVDNLLKEHEPSTLSPESSTATEDQGTASEQAEGDN</sequence>
<feature type="region of interest" description="Disordered" evidence="1">
    <location>
        <begin position="271"/>
        <end position="300"/>
    </location>
</feature>
<evidence type="ECO:0000313" key="2">
    <source>
        <dbReference type="EMBL" id="TFK19074.1"/>
    </source>
</evidence>
<dbReference type="Proteomes" id="UP000307440">
    <property type="component" value="Unassembled WGS sequence"/>
</dbReference>
<dbReference type="AlphaFoldDB" id="A0A5C3KGM5"/>
<dbReference type="EMBL" id="ML210361">
    <property type="protein sequence ID" value="TFK19074.1"/>
    <property type="molecule type" value="Genomic_DNA"/>
</dbReference>
<evidence type="ECO:0000313" key="3">
    <source>
        <dbReference type="Proteomes" id="UP000307440"/>
    </source>
</evidence>
<protein>
    <submittedName>
        <fullName evidence="2">Uncharacterized protein</fullName>
    </submittedName>
</protein>
<keyword evidence="3" id="KW-1185">Reference proteome</keyword>
<reference evidence="2 3" key="1">
    <citation type="journal article" date="2019" name="Nat. Ecol. Evol.">
        <title>Megaphylogeny resolves global patterns of mushroom evolution.</title>
        <authorList>
            <person name="Varga T."/>
            <person name="Krizsan K."/>
            <person name="Foldi C."/>
            <person name="Dima B."/>
            <person name="Sanchez-Garcia M."/>
            <person name="Sanchez-Ramirez S."/>
            <person name="Szollosi G.J."/>
            <person name="Szarkandi J.G."/>
            <person name="Papp V."/>
            <person name="Albert L."/>
            <person name="Andreopoulos W."/>
            <person name="Angelini C."/>
            <person name="Antonin V."/>
            <person name="Barry K.W."/>
            <person name="Bougher N.L."/>
            <person name="Buchanan P."/>
            <person name="Buyck B."/>
            <person name="Bense V."/>
            <person name="Catcheside P."/>
            <person name="Chovatia M."/>
            <person name="Cooper J."/>
            <person name="Damon W."/>
            <person name="Desjardin D."/>
            <person name="Finy P."/>
            <person name="Geml J."/>
            <person name="Haridas S."/>
            <person name="Hughes K."/>
            <person name="Justo A."/>
            <person name="Karasinski D."/>
            <person name="Kautmanova I."/>
            <person name="Kiss B."/>
            <person name="Kocsube S."/>
            <person name="Kotiranta H."/>
            <person name="LaButti K.M."/>
            <person name="Lechner B.E."/>
            <person name="Liimatainen K."/>
            <person name="Lipzen A."/>
            <person name="Lukacs Z."/>
            <person name="Mihaltcheva S."/>
            <person name="Morgado L.N."/>
            <person name="Niskanen T."/>
            <person name="Noordeloos M.E."/>
            <person name="Ohm R.A."/>
            <person name="Ortiz-Santana B."/>
            <person name="Ovrebo C."/>
            <person name="Racz N."/>
            <person name="Riley R."/>
            <person name="Savchenko A."/>
            <person name="Shiryaev A."/>
            <person name="Soop K."/>
            <person name="Spirin V."/>
            <person name="Szebenyi C."/>
            <person name="Tomsovsky M."/>
            <person name="Tulloss R.E."/>
            <person name="Uehling J."/>
            <person name="Grigoriev I.V."/>
            <person name="Vagvolgyi C."/>
            <person name="Papp T."/>
            <person name="Martin F.M."/>
            <person name="Miettinen O."/>
            <person name="Hibbett D.S."/>
            <person name="Nagy L.G."/>
        </authorList>
    </citation>
    <scope>NUCLEOTIDE SEQUENCE [LARGE SCALE GENOMIC DNA]</scope>
    <source>
        <strain evidence="2 3">CBS 121175</strain>
    </source>
</reference>
<feature type="compositionally biased region" description="Polar residues" evidence="1">
    <location>
        <begin position="276"/>
        <end position="294"/>
    </location>
</feature>
<dbReference type="OrthoDB" id="3236341at2759"/>